<dbReference type="AlphaFoldDB" id="A0AAF3F871"/>
<feature type="chain" id="PRO_5041930446" description="Serum amyloid A protein" evidence="1">
    <location>
        <begin position="24"/>
        <end position="99"/>
    </location>
</feature>
<evidence type="ECO:0000313" key="2">
    <source>
        <dbReference type="Proteomes" id="UP000887575"/>
    </source>
</evidence>
<accession>A0AAF3F871</accession>
<feature type="signal peptide" evidence="1">
    <location>
        <begin position="1"/>
        <end position="23"/>
    </location>
</feature>
<organism evidence="2 3">
    <name type="scientific">Mesorhabditis belari</name>
    <dbReference type="NCBI Taxonomy" id="2138241"/>
    <lineage>
        <taxon>Eukaryota</taxon>
        <taxon>Metazoa</taxon>
        <taxon>Ecdysozoa</taxon>
        <taxon>Nematoda</taxon>
        <taxon>Chromadorea</taxon>
        <taxon>Rhabditida</taxon>
        <taxon>Rhabditina</taxon>
        <taxon>Rhabditomorpha</taxon>
        <taxon>Rhabditoidea</taxon>
        <taxon>Rhabditidae</taxon>
        <taxon>Mesorhabditinae</taxon>
        <taxon>Mesorhabditis</taxon>
    </lineage>
</organism>
<reference evidence="3" key="1">
    <citation type="submission" date="2024-02" db="UniProtKB">
        <authorList>
            <consortium name="WormBaseParasite"/>
        </authorList>
    </citation>
    <scope>IDENTIFICATION</scope>
</reference>
<evidence type="ECO:0000313" key="3">
    <source>
        <dbReference type="WBParaSite" id="MBELARI_LOCUS2834"/>
    </source>
</evidence>
<keyword evidence="2" id="KW-1185">Reference proteome</keyword>
<evidence type="ECO:0000256" key="1">
    <source>
        <dbReference type="SAM" id="SignalP"/>
    </source>
</evidence>
<dbReference type="Proteomes" id="UP000887575">
    <property type="component" value="Unassembled WGS sequence"/>
</dbReference>
<keyword evidence="1" id="KW-0732">Signal</keyword>
<name>A0AAF3F871_9BILA</name>
<dbReference type="WBParaSite" id="MBELARI_LOCUS2834">
    <property type="protein sequence ID" value="MBELARI_LOCUS2834"/>
    <property type="gene ID" value="MBELARI_LOCUS2834"/>
</dbReference>
<sequence length="99" mass="11731">MSNRSLVFFLSTFLLAFPLKCDARPSFWEGLGRGVSEGLDWAFDGYNWYNHGARPFMHEKWHTAVGHFDRWQGDEDTARKNFDRASYERAQIWNARRRA</sequence>
<proteinExistence type="predicted"/>
<protein>
    <recommendedName>
        <fullName evidence="4">Serum amyloid A protein</fullName>
    </recommendedName>
</protein>
<evidence type="ECO:0008006" key="4">
    <source>
        <dbReference type="Google" id="ProtNLM"/>
    </source>
</evidence>